<accession>W6N5R8</accession>
<comment type="caution">
    <text evidence="3">The sequence shown here is derived from an EMBL/GenBank/DDBJ whole genome shotgun (WGS) entry which is preliminary data.</text>
</comment>
<dbReference type="Proteomes" id="UP000019482">
    <property type="component" value="Unassembled WGS sequence"/>
</dbReference>
<dbReference type="GO" id="GO:0003677">
    <property type="term" value="F:DNA binding"/>
    <property type="evidence" value="ECO:0007669"/>
    <property type="project" value="InterPro"/>
</dbReference>
<keyword evidence="4" id="KW-1185">Reference proteome</keyword>
<evidence type="ECO:0000256" key="1">
    <source>
        <dbReference type="ARBA" id="ARBA00023172"/>
    </source>
</evidence>
<dbReference type="Pfam" id="PF00589">
    <property type="entry name" value="Phage_integrase"/>
    <property type="match status" value="1"/>
</dbReference>
<dbReference type="GO" id="GO:0015074">
    <property type="term" value="P:DNA integration"/>
    <property type="evidence" value="ECO:0007669"/>
    <property type="project" value="InterPro"/>
</dbReference>
<dbReference type="PROSITE" id="PS51898">
    <property type="entry name" value="TYR_RECOMBINASE"/>
    <property type="match status" value="1"/>
</dbReference>
<dbReference type="AlphaFoldDB" id="W6N5R8"/>
<dbReference type="Gene3D" id="1.10.443.10">
    <property type="entry name" value="Intergrase catalytic core"/>
    <property type="match status" value="1"/>
</dbReference>
<evidence type="ECO:0000313" key="3">
    <source>
        <dbReference type="EMBL" id="CDL91445.1"/>
    </source>
</evidence>
<feature type="domain" description="Tyr recombinase" evidence="2">
    <location>
        <begin position="1"/>
        <end position="50"/>
    </location>
</feature>
<reference evidence="3 4" key="1">
    <citation type="journal article" date="2015" name="Genome Announc.">
        <title>Draft Genome Sequence of Clostridium tyrobutyricum Strain DIVETGP, Isolated from Cow's Milk for Grana Padano Production.</title>
        <authorList>
            <person name="Soggiu A."/>
            <person name="Piras C."/>
            <person name="Gaiarsa S."/>
            <person name="Sassera D."/>
            <person name="Roncada P."/>
            <person name="Bendixen E."/>
            <person name="Brasca M."/>
            <person name="Bonizzi L."/>
        </authorList>
    </citation>
    <scope>NUCLEOTIDE SEQUENCE [LARGE SCALE GENOMIC DNA]</scope>
    <source>
        <strain evidence="3 4">DIVETGP</strain>
    </source>
</reference>
<gene>
    <name evidence="3" type="ORF">CTDIVETGP_1515</name>
</gene>
<dbReference type="SUPFAM" id="SSF56349">
    <property type="entry name" value="DNA breaking-rejoining enzymes"/>
    <property type="match status" value="1"/>
</dbReference>
<evidence type="ECO:0000313" key="4">
    <source>
        <dbReference type="Proteomes" id="UP000019482"/>
    </source>
</evidence>
<dbReference type="GO" id="GO:0006310">
    <property type="term" value="P:DNA recombination"/>
    <property type="evidence" value="ECO:0007669"/>
    <property type="project" value="UniProtKB-KW"/>
</dbReference>
<evidence type="ECO:0000259" key="2">
    <source>
        <dbReference type="PROSITE" id="PS51898"/>
    </source>
</evidence>
<dbReference type="EMBL" id="CBXI010000024">
    <property type="protein sequence ID" value="CDL91445.1"/>
    <property type="molecule type" value="Genomic_DNA"/>
</dbReference>
<keyword evidence="1" id="KW-0233">DNA recombination</keyword>
<dbReference type="InterPro" id="IPR002104">
    <property type="entry name" value="Integrase_catalytic"/>
</dbReference>
<sequence>MLKRHTYASKLFANNIPLKTVQVLLGHSNIKTTADVYTHEYLSKKLMLWKN</sequence>
<protein>
    <submittedName>
        <fullName evidence="3">Integrase</fullName>
    </submittedName>
</protein>
<dbReference type="InterPro" id="IPR013762">
    <property type="entry name" value="Integrase-like_cat_sf"/>
</dbReference>
<name>W6N5R8_CLOTY</name>
<dbReference type="RefSeq" id="WP_235807068.1">
    <property type="nucleotide sequence ID" value="NZ_CBXI010000024.1"/>
</dbReference>
<dbReference type="GeneID" id="70359372"/>
<proteinExistence type="predicted"/>
<organism evidence="3 4">
    <name type="scientific">Clostridium tyrobutyricum DIVETGP</name>
    <dbReference type="NCBI Taxonomy" id="1408889"/>
    <lineage>
        <taxon>Bacteria</taxon>
        <taxon>Bacillati</taxon>
        <taxon>Bacillota</taxon>
        <taxon>Clostridia</taxon>
        <taxon>Eubacteriales</taxon>
        <taxon>Clostridiaceae</taxon>
        <taxon>Clostridium</taxon>
    </lineage>
</organism>
<dbReference type="InterPro" id="IPR011010">
    <property type="entry name" value="DNA_brk_join_enz"/>
</dbReference>